<dbReference type="SUPFAM" id="SSF51182">
    <property type="entry name" value="RmlC-like cupins"/>
    <property type="match status" value="1"/>
</dbReference>
<evidence type="ECO:0000313" key="4">
    <source>
        <dbReference type="Proteomes" id="UP000192783"/>
    </source>
</evidence>
<name>A0A1W1XGG5_9BACT</name>
<dbReference type="OrthoDB" id="9791297at2"/>
<dbReference type="GO" id="GO:0046872">
    <property type="term" value="F:metal ion binding"/>
    <property type="evidence" value="ECO:0007669"/>
    <property type="project" value="UniProtKB-KW"/>
</dbReference>
<accession>A0A1W1XGG5</accession>
<protein>
    <submittedName>
        <fullName evidence="3">Cupin domain-containing protein</fullName>
    </submittedName>
</protein>
<evidence type="ECO:0000313" key="3">
    <source>
        <dbReference type="EMBL" id="SMC22874.1"/>
    </source>
</evidence>
<dbReference type="AlphaFoldDB" id="A0A1W1XGG5"/>
<organism evidence="3 4">
    <name type="scientific">Desulfacinum hydrothermale DSM 13146</name>
    <dbReference type="NCBI Taxonomy" id="1121390"/>
    <lineage>
        <taxon>Bacteria</taxon>
        <taxon>Pseudomonadati</taxon>
        <taxon>Thermodesulfobacteriota</taxon>
        <taxon>Syntrophobacteria</taxon>
        <taxon>Syntrophobacterales</taxon>
        <taxon>Syntrophobacteraceae</taxon>
        <taxon>Desulfacinum</taxon>
    </lineage>
</organism>
<keyword evidence="1" id="KW-0479">Metal-binding</keyword>
<dbReference type="Pfam" id="PF07883">
    <property type="entry name" value="Cupin_2"/>
    <property type="match status" value="1"/>
</dbReference>
<dbReference type="PANTHER" id="PTHR35848:SF6">
    <property type="entry name" value="CUPIN TYPE-2 DOMAIN-CONTAINING PROTEIN"/>
    <property type="match status" value="1"/>
</dbReference>
<dbReference type="Proteomes" id="UP000192783">
    <property type="component" value="Unassembled WGS sequence"/>
</dbReference>
<gene>
    <name evidence="3" type="ORF">SAMN02746041_01579</name>
</gene>
<dbReference type="InterPro" id="IPR014710">
    <property type="entry name" value="RmlC-like_jellyroll"/>
</dbReference>
<proteinExistence type="predicted"/>
<dbReference type="InterPro" id="IPR013096">
    <property type="entry name" value="Cupin_2"/>
</dbReference>
<dbReference type="STRING" id="1121390.SAMN02746041_01579"/>
<reference evidence="3 4" key="1">
    <citation type="submission" date="2017-04" db="EMBL/GenBank/DDBJ databases">
        <authorList>
            <person name="Afonso C.L."/>
            <person name="Miller P.J."/>
            <person name="Scott M.A."/>
            <person name="Spackman E."/>
            <person name="Goraichik I."/>
            <person name="Dimitrov K.M."/>
            <person name="Suarez D.L."/>
            <person name="Swayne D.E."/>
        </authorList>
    </citation>
    <scope>NUCLEOTIDE SEQUENCE [LARGE SCALE GENOMIC DNA]</scope>
    <source>
        <strain evidence="3 4">DSM 13146</strain>
    </source>
</reference>
<dbReference type="PANTHER" id="PTHR35848">
    <property type="entry name" value="OXALATE-BINDING PROTEIN"/>
    <property type="match status" value="1"/>
</dbReference>
<evidence type="ECO:0000259" key="2">
    <source>
        <dbReference type="Pfam" id="PF07883"/>
    </source>
</evidence>
<evidence type="ECO:0000256" key="1">
    <source>
        <dbReference type="ARBA" id="ARBA00022723"/>
    </source>
</evidence>
<dbReference type="InterPro" id="IPR051610">
    <property type="entry name" value="GPI/OXD"/>
</dbReference>
<dbReference type="Gene3D" id="2.60.120.10">
    <property type="entry name" value="Jelly Rolls"/>
    <property type="match status" value="1"/>
</dbReference>
<keyword evidence="4" id="KW-1185">Reference proteome</keyword>
<dbReference type="RefSeq" id="WP_084057341.1">
    <property type="nucleotide sequence ID" value="NZ_FWXF01000007.1"/>
</dbReference>
<dbReference type="EMBL" id="FWXF01000007">
    <property type="protein sequence ID" value="SMC22874.1"/>
    <property type="molecule type" value="Genomic_DNA"/>
</dbReference>
<feature type="domain" description="Cupin type-2" evidence="2">
    <location>
        <begin position="41"/>
        <end position="108"/>
    </location>
</feature>
<dbReference type="InterPro" id="IPR011051">
    <property type="entry name" value="RmlC_Cupin_sf"/>
</dbReference>
<dbReference type="CDD" id="cd02222">
    <property type="entry name" value="cupin_TM1459-like"/>
    <property type="match status" value="1"/>
</dbReference>
<sequence>MKIQSYTNVEPTRFDNDVAKGVAGRVLIGKEDGAPNFCMRLFELEPDGHTPRHTHDWEHEIFIHDGEGSVLKDGQWVPVRTGDAIFIAPNEDHQIKNTSAAPLRFVCLIPAGPPEL</sequence>